<evidence type="ECO:0000313" key="2">
    <source>
        <dbReference type="EMBL" id="SED78901.1"/>
    </source>
</evidence>
<dbReference type="RefSeq" id="WP_074877092.1">
    <property type="nucleotide sequence ID" value="NZ_FNTF01000002.1"/>
</dbReference>
<protein>
    <submittedName>
        <fullName evidence="2">Uncharacterized protein</fullName>
    </submittedName>
</protein>
<reference evidence="2 3" key="1">
    <citation type="submission" date="2016-10" db="EMBL/GenBank/DDBJ databases">
        <authorList>
            <person name="de Groot N.N."/>
        </authorList>
    </citation>
    <scope>NUCLEOTIDE SEQUENCE [LARGE SCALE GENOMIC DNA]</scope>
    <source>
        <strain evidence="2 3">BS3655</strain>
    </source>
</reference>
<gene>
    <name evidence="2" type="ORF">SAMN04490185_4195</name>
</gene>
<evidence type="ECO:0000313" key="3">
    <source>
        <dbReference type="Proteomes" id="UP000183114"/>
    </source>
</evidence>
<proteinExistence type="predicted"/>
<feature type="transmembrane region" description="Helical" evidence="1">
    <location>
        <begin position="12"/>
        <end position="30"/>
    </location>
</feature>
<keyword evidence="1" id="KW-0812">Transmembrane</keyword>
<name>A0A1H5DJA9_9PSED</name>
<sequence>MPEFYPHTFFEAAGGILCLAALIFGALSLIEGVRAHSLRVLAIFIVAALALFGNHISVYFAAVFIIATAVTELEFLQTLAAIIRGNKEYFSYKTSTMSAEEKLRLVKAELDELGGGKASKAANENLDEVVELPIPESANASAAGDEGAKKDIAEINIIENSVDSSTKISIDNQSNVHAQKPSIVSKKRNVSRYAAIAEDGRVLGVFQPGVNKRSMFTNNKLLERVVRFESLALDYIQELYGYPIQRDVVLKAGDQILAVDGVMKFPEKSKQPDEIFEVKYLSDAKNFHRLLDAMYKLPSKLATYASITKRVPTCQLVIVLDGMQTLTDKQLDQLSHAVHVTGLTGYHVLNNEDLESF</sequence>
<evidence type="ECO:0000256" key="1">
    <source>
        <dbReference type="SAM" id="Phobius"/>
    </source>
</evidence>
<dbReference type="AlphaFoldDB" id="A0A1H5DJA9"/>
<accession>A0A1H5DJA9</accession>
<organism evidence="2 3">
    <name type="scientific">Pseudomonas frederiksbergensis</name>
    <dbReference type="NCBI Taxonomy" id="104087"/>
    <lineage>
        <taxon>Bacteria</taxon>
        <taxon>Pseudomonadati</taxon>
        <taxon>Pseudomonadota</taxon>
        <taxon>Gammaproteobacteria</taxon>
        <taxon>Pseudomonadales</taxon>
        <taxon>Pseudomonadaceae</taxon>
        <taxon>Pseudomonas</taxon>
    </lineage>
</organism>
<dbReference type="Proteomes" id="UP000183114">
    <property type="component" value="Unassembled WGS sequence"/>
</dbReference>
<keyword evidence="1" id="KW-1133">Transmembrane helix</keyword>
<keyword evidence="1" id="KW-0472">Membrane</keyword>
<dbReference type="EMBL" id="FNTF01000002">
    <property type="protein sequence ID" value="SED78901.1"/>
    <property type="molecule type" value="Genomic_DNA"/>
</dbReference>